<feature type="region of interest" description="Disordered" evidence="8">
    <location>
        <begin position="1"/>
        <end position="23"/>
    </location>
</feature>
<dbReference type="Proteomes" id="UP000582981">
    <property type="component" value="Unassembled WGS sequence"/>
</dbReference>
<sequence length="247" mass="26868">MSAHKPPMTTVLRQPSQSQGARRLPGFELVTQVNTPIGQDRPFEAKSALREAFASELQVLEQESQARGLAEGREEAARQARVELTKALAQQEQQWLKKEAALRSALESERARLGEVVEALTQHHKQLLTSMEPVVGRVALAVVARWLGQQGSTRSLVADLARQAIEEYRVTGLMRIRIASADHEALLRLGPEDPLLGVLQVDPDAVAGSCVIDFEGGQLDAGLDTQWAKVKALLLSDTLGDSRVASA</sequence>
<evidence type="ECO:0000256" key="6">
    <source>
        <dbReference type="ARBA" id="ARBA00022927"/>
    </source>
</evidence>
<keyword evidence="4" id="KW-0813">Transport</keyword>
<keyword evidence="6" id="KW-0653">Protein transport</keyword>
<dbReference type="RefSeq" id="WP_177143755.1">
    <property type="nucleotide sequence ID" value="NZ_JACAPU010000011.1"/>
</dbReference>
<accession>A0A7Y7WBM9</accession>
<dbReference type="GO" id="GO:0005829">
    <property type="term" value="C:cytosol"/>
    <property type="evidence" value="ECO:0007669"/>
    <property type="project" value="TreeGrafter"/>
</dbReference>
<evidence type="ECO:0000256" key="5">
    <source>
        <dbReference type="ARBA" id="ARBA00022795"/>
    </source>
</evidence>
<protein>
    <recommendedName>
        <fullName evidence="3">Flagellar assembly protein FliH</fullName>
    </recommendedName>
</protein>
<organism evidence="10 11">
    <name type="scientific">Pseudomonas gingeri</name>
    <dbReference type="NCBI Taxonomy" id="117681"/>
    <lineage>
        <taxon>Bacteria</taxon>
        <taxon>Pseudomonadati</taxon>
        <taxon>Pseudomonadota</taxon>
        <taxon>Gammaproteobacteria</taxon>
        <taxon>Pseudomonadales</taxon>
        <taxon>Pseudomonadaceae</taxon>
        <taxon>Pseudomonas</taxon>
    </lineage>
</organism>
<keyword evidence="7" id="KW-1006">Bacterial flagellum protein export</keyword>
<comment type="caution">
    <text evidence="10">The sequence shown here is derived from an EMBL/GenBank/DDBJ whole genome shotgun (WGS) entry which is preliminary data.</text>
</comment>
<dbReference type="GO" id="GO:0044781">
    <property type="term" value="P:bacterial-type flagellum organization"/>
    <property type="evidence" value="ECO:0007669"/>
    <property type="project" value="UniProtKB-KW"/>
</dbReference>
<comment type="similarity">
    <text evidence="2">Belongs to the FliH family.</text>
</comment>
<gene>
    <name evidence="10" type="ORF">HX829_07905</name>
</gene>
<evidence type="ECO:0000256" key="8">
    <source>
        <dbReference type="SAM" id="MobiDB-lite"/>
    </source>
</evidence>
<reference evidence="10 11" key="1">
    <citation type="submission" date="2020-04" db="EMBL/GenBank/DDBJ databases">
        <title>Molecular characterization of pseudomonads from Agaricus bisporus reveal novel blotch 2 pathogens in Western Europe.</title>
        <authorList>
            <person name="Taparia T."/>
            <person name="Krijger M."/>
            <person name="Haynes E."/>
            <person name="Elpinstone J.G."/>
            <person name="Noble R."/>
            <person name="Van Der Wolf J."/>
        </authorList>
    </citation>
    <scope>NUCLEOTIDE SEQUENCE [LARGE SCALE GENOMIC DNA]</scope>
    <source>
        <strain evidence="10 11">F1001</strain>
    </source>
</reference>
<dbReference type="EMBL" id="JACAPU010000011">
    <property type="protein sequence ID" value="NWB46414.1"/>
    <property type="molecule type" value="Genomic_DNA"/>
</dbReference>
<evidence type="ECO:0000259" key="9">
    <source>
        <dbReference type="Pfam" id="PF02108"/>
    </source>
</evidence>
<dbReference type="AlphaFoldDB" id="A0A7Y7WBM9"/>
<keyword evidence="5" id="KW-1005">Bacterial flagellum biogenesis</keyword>
<dbReference type="Pfam" id="PF02108">
    <property type="entry name" value="FliH"/>
    <property type="match status" value="1"/>
</dbReference>
<evidence type="ECO:0000313" key="11">
    <source>
        <dbReference type="Proteomes" id="UP000582981"/>
    </source>
</evidence>
<evidence type="ECO:0000256" key="1">
    <source>
        <dbReference type="ARBA" id="ARBA00003041"/>
    </source>
</evidence>
<dbReference type="GO" id="GO:0015031">
    <property type="term" value="P:protein transport"/>
    <property type="evidence" value="ECO:0007669"/>
    <property type="project" value="UniProtKB-KW"/>
</dbReference>
<evidence type="ECO:0000256" key="7">
    <source>
        <dbReference type="ARBA" id="ARBA00023225"/>
    </source>
</evidence>
<evidence type="ECO:0000256" key="3">
    <source>
        <dbReference type="ARBA" id="ARBA00016507"/>
    </source>
</evidence>
<evidence type="ECO:0000256" key="2">
    <source>
        <dbReference type="ARBA" id="ARBA00006602"/>
    </source>
</evidence>
<comment type="function">
    <text evidence="1">Needed for flagellar regrowth and assembly.</text>
</comment>
<dbReference type="InterPro" id="IPR051472">
    <property type="entry name" value="T3SS_Stator/FliH"/>
</dbReference>
<dbReference type="PANTHER" id="PTHR34982:SF1">
    <property type="entry name" value="FLAGELLAR ASSEMBLY PROTEIN FLIH"/>
    <property type="match status" value="1"/>
</dbReference>
<proteinExistence type="inferred from homology"/>
<evidence type="ECO:0000256" key="4">
    <source>
        <dbReference type="ARBA" id="ARBA00022448"/>
    </source>
</evidence>
<feature type="domain" description="Flagellar assembly protein FliH/Type III secretion system HrpE" evidence="9">
    <location>
        <begin position="108"/>
        <end position="230"/>
    </location>
</feature>
<feature type="compositionally biased region" description="Polar residues" evidence="8">
    <location>
        <begin position="11"/>
        <end position="20"/>
    </location>
</feature>
<evidence type="ECO:0000313" key="10">
    <source>
        <dbReference type="EMBL" id="NWB46414.1"/>
    </source>
</evidence>
<dbReference type="InterPro" id="IPR018035">
    <property type="entry name" value="Flagellar_FliH/T3SS_HrpE"/>
</dbReference>
<dbReference type="PANTHER" id="PTHR34982">
    <property type="entry name" value="YOP PROTEINS TRANSLOCATION PROTEIN L"/>
    <property type="match status" value="1"/>
</dbReference>
<name>A0A7Y7WBM9_9PSED</name>